<comment type="caution">
    <text evidence="1">The sequence shown here is derived from an EMBL/GenBank/DDBJ whole genome shotgun (WGS) entry which is preliminary data.</text>
</comment>
<dbReference type="Proteomes" id="UP000712600">
    <property type="component" value="Unassembled WGS sequence"/>
</dbReference>
<dbReference type="AlphaFoldDB" id="A0A8S9R3L1"/>
<proteinExistence type="predicted"/>
<evidence type="ECO:0000313" key="1">
    <source>
        <dbReference type="EMBL" id="KAF3558278.1"/>
    </source>
</evidence>
<name>A0A8S9R3L1_BRACR</name>
<protein>
    <submittedName>
        <fullName evidence="1">Uncharacterized protein</fullName>
    </submittedName>
</protein>
<accession>A0A8S9R3L1</accession>
<reference evidence="1" key="1">
    <citation type="submission" date="2019-12" db="EMBL/GenBank/DDBJ databases">
        <title>Genome sequencing and annotation of Brassica cretica.</title>
        <authorList>
            <person name="Studholme D.J."/>
            <person name="Sarris P."/>
        </authorList>
    </citation>
    <scope>NUCLEOTIDE SEQUENCE</scope>
    <source>
        <strain evidence="1">PFS-109/04</strain>
        <tissue evidence="1">Leaf</tissue>
    </source>
</reference>
<gene>
    <name evidence="1" type="ORF">F2Q69_00016907</name>
</gene>
<evidence type="ECO:0000313" key="2">
    <source>
        <dbReference type="Proteomes" id="UP000712600"/>
    </source>
</evidence>
<organism evidence="1 2">
    <name type="scientific">Brassica cretica</name>
    <name type="common">Mustard</name>
    <dbReference type="NCBI Taxonomy" id="69181"/>
    <lineage>
        <taxon>Eukaryota</taxon>
        <taxon>Viridiplantae</taxon>
        <taxon>Streptophyta</taxon>
        <taxon>Embryophyta</taxon>
        <taxon>Tracheophyta</taxon>
        <taxon>Spermatophyta</taxon>
        <taxon>Magnoliopsida</taxon>
        <taxon>eudicotyledons</taxon>
        <taxon>Gunneridae</taxon>
        <taxon>Pentapetalae</taxon>
        <taxon>rosids</taxon>
        <taxon>malvids</taxon>
        <taxon>Brassicales</taxon>
        <taxon>Brassicaceae</taxon>
        <taxon>Brassiceae</taxon>
        <taxon>Brassica</taxon>
    </lineage>
</organism>
<dbReference type="EMBL" id="QGKX02000996">
    <property type="protein sequence ID" value="KAF3558278.1"/>
    <property type="molecule type" value="Genomic_DNA"/>
</dbReference>
<sequence>MYSRFFVLRNERESLERPRIFKRTKDDLVGKEESVFFEDRGSSPTKPTTPYSAPEIRQSKSMAFFCPFRLVVQTSSFHVEDTHVRITRGGAPRSFFGLFLRPVSNLQSFLSGIWGFPLTSKKLSMSEVKLSTRTRGGRESYVKRTNDDERGEGGVGGLAGNSLLGKIYQTALPRDETKKLGLNSNKQGRIECAPIPYRIFRCTDFLGNEVIGALATRLKEEGRRCLTYGFKAWREAKGLDFTYDQISGQPLLKSCYQIDWAGGVNSDSIRIFNPAQLKGFVEPSTFRCSNEMQANLLQLVTTEEIPNCLFSMPLDKSPGSDGFPAFHGAKWKKQVFLQLYHLKAE</sequence>